<protein>
    <submittedName>
        <fullName evidence="2">HD domain-containing protein</fullName>
    </submittedName>
</protein>
<dbReference type="SUPFAM" id="SSF109604">
    <property type="entry name" value="HD-domain/PDEase-like"/>
    <property type="match status" value="1"/>
</dbReference>
<proteinExistence type="predicted"/>
<dbReference type="OrthoDB" id="8478129at2"/>
<evidence type="ECO:0000313" key="2">
    <source>
        <dbReference type="EMBL" id="ASU81958.1"/>
    </source>
</evidence>
<dbReference type="Gene3D" id="1.10.3210.10">
    <property type="entry name" value="Hypothetical protein af1432"/>
    <property type="match status" value="1"/>
</dbReference>
<dbReference type="AlphaFoldDB" id="A0A223S1G7"/>
<dbReference type="EMBL" id="CP022753">
    <property type="protein sequence ID" value="ASU81958.1"/>
    <property type="molecule type" value="Genomic_DNA"/>
</dbReference>
<feature type="domain" description="HD" evidence="1">
    <location>
        <begin position="32"/>
        <end position="120"/>
    </location>
</feature>
<organism evidence="2 3">
    <name type="scientific">Nocardiopsis gilva YIM 90087</name>
    <dbReference type="NCBI Taxonomy" id="1235441"/>
    <lineage>
        <taxon>Bacteria</taxon>
        <taxon>Bacillati</taxon>
        <taxon>Actinomycetota</taxon>
        <taxon>Actinomycetes</taxon>
        <taxon>Streptosporangiales</taxon>
        <taxon>Nocardiopsidaceae</taxon>
        <taxon>Nocardiopsis</taxon>
    </lineage>
</organism>
<dbReference type="Pfam" id="PF01966">
    <property type="entry name" value="HD"/>
    <property type="match status" value="1"/>
</dbReference>
<dbReference type="InterPro" id="IPR006674">
    <property type="entry name" value="HD_domain"/>
</dbReference>
<evidence type="ECO:0000313" key="3">
    <source>
        <dbReference type="Proteomes" id="UP000215005"/>
    </source>
</evidence>
<reference evidence="2 3" key="1">
    <citation type="submission" date="2017-08" db="EMBL/GenBank/DDBJ databases">
        <title>The complete genome sequence of Nocardiopsis gilva YIM 90087.</title>
        <authorList>
            <person name="Yin M."/>
            <person name="Tang S."/>
        </authorList>
    </citation>
    <scope>NUCLEOTIDE SEQUENCE [LARGE SCALE GENOMIC DNA]</scope>
    <source>
        <strain evidence="2 3">YIM 90087</strain>
    </source>
</reference>
<evidence type="ECO:0000259" key="1">
    <source>
        <dbReference type="Pfam" id="PF01966"/>
    </source>
</evidence>
<sequence length="225" mass="24967">MDTLYDGLDFPRTETALKALRFAKRVEHAAAFNHSMRTYLYGRFVGEREGLLPGRDYDDELLFLGCVLHDVGLSAEGDGDQRFDIDGADLAARFLTEQGLPEDRVEVVWDAIALHLCFDVARRKRPEIALVTTGAGYDLGVDARHPLPDGYADRVHAVLPRLHAAAVLHDEIIEQGLAKPGKAPMFSLPGELVRQHTGKAWPTWEQLARQDAGWGDYDGYAGSVR</sequence>
<dbReference type="CDD" id="cd00077">
    <property type="entry name" value="HDc"/>
    <property type="match status" value="1"/>
</dbReference>
<dbReference type="Proteomes" id="UP000215005">
    <property type="component" value="Chromosome"/>
</dbReference>
<dbReference type="PANTHER" id="PTHR35569">
    <property type="entry name" value="CYANAMIDE HYDRATASE DDI2-RELATED"/>
    <property type="match status" value="1"/>
</dbReference>
<name>A0A223S1G7_9ACTN</name>
<dbReference type="KEGG" id="ngv:CDO52_03435"/>
<dbReference type="RefSeq" id="WP_017621467.1">
    <property type="nucleotide sequence ID" value="NZ_ANBG01000422.1"/>
</dbReference>
<dbReference type="InterPro" id="IPR003607">
    <property type="entry name" value="HD/PDEase_dom"/>
</dbReference>
<gene>
    <name evidence="2" type="ORF">CDO52_03435</name>
</gene>
<dbReference type="PANTHER" id="PTHR35569:SF1">
    <property type="entry name" value="CYANAMIDE HYDRATASE DDI2-RELATED"/>
    <property type="match status" value="1"/>
</dbReference>
<accession>A0A223S1G7</accession>
<keyword evidence="3" id="KW-1185">Reference proteome</keyword>